<dbReference type="PANTHER" id="PTHR30471">
    <property type="entry name" value="DNA REPAIR PROTEIN RADC"/>
    <property type="match status" value="1"/>
</dbReference>
<dbReference type="SUPFAM" id="SSF102712">
    <property type="entry name" value="JAB1/MPN domain"/>
    <property type="match status" value="1"/>
</dbReference>
<evidence type="ECO:0000256" key="5">
    <source>
        <dbReference type="ARBA" id="ARBA00022833"/>
    </source>
</evidence>
<evidence type="ECO:0000256" key="6">
    <source>
        <dbReference type="ARBA" id="ARBA00023049"/>
    </source>
</evidence>
<evidence type="ECO:0000313" key="9">
    <source>
        <dbReference type="EMBL" id="MBO1307704.1"/>
    </source>
</evidence>
<dbReference type="InterPro" id="IPR020891">
    <property type="entry name" value="UPF0758_CS"/>
</dbReference>
<evidence type="ECO:0000256" key="7">
    <source>
        <dbReference type="RuleBase" id="RU003797"/>
    </source>
</evidence>
<comment type="similarity">
    <text evidence="1 7">Belongs to the UPF0758 family.</text>
</comment>
<dbReference type="NCBIfam" id="TIGR00608">
    <property type="entry name" value="radc"/>
    <property type="match status" value="1"/>
</dbReference>
<keyword evidence="6" id="KW-0482">Metalloprotease</keyword>
<dbReference type="InterPro" id="IPR010994">
    <property type="entry name" value="RuvA_2-like"/>
</dbReference>
<keyword evidence="5" id="KW-0862">Zinc</keyword>
<dbReference type="InterPro" id="IPR001405">
    <property type="entry name" value="UPF0758"/>
</dbReference>
<dbReference type="PROSITE" id="PS50249">
    <property type="entry name" value="MPN"/>
    <property type="match status" value="1"/>
</dbReference>
<feature type="domain" description="MPN" evidence="8">
    <location>
        <begin position="106"/>
        <end position="228"/>
    </location>
</feature>
<keyword evidence="4" id="KW-0378">Hydrolase</keyword>
<keyword evidence="2" id="KW-0645">Protease</keyword>
<evidence type="ECO:0000256" key="3">
    <source>
        <dbReference type="ARBA" id="ARBA00022723"/>
    </source>
</evidence>
<organism evidence="9 10">
    <name type="scientific">Candidatus Enterococcus moelleringii</name>
    <dbReference type="NCBI Taxonomy" id="2815325"/>
    <lineage>
        <taxon>Bacteria</taxon>
        <taxon>Bacillati</taxon>
        <taxon>Bacillota</taxon>
        <taxon>Bacilli</taxon>
        <taxon>Lactobacillales</taxon>
        <taxon>Enterococcaceae</taxon>
        <taxon>Enterococcus</taxon>
    </lineage>
</organism>
<keyword evidence="10" id="KW-1185">Reference proteome</keyword>
<name>A0ABS3LDJ6_9ENTE</name>
<evidence type="ECO:0000256" key="2">
    <source>
        <dbReference type="ARBA" id="ARBA00022670"/>
    </source>
</evidence>
<dbReference type="InterPro" id="IPR037518">
    <property type="entry name" value="MPN"/>
</dbReference>
<comment type="caution">
    <text evidence="9">The sequence shown here is derived from an EMBL/GenBank/DDBJ whole genome shotgun (WGS) entry which is preliminary data.</text>
</comment>
<accession>A0ABS3LDJ6</accession>
<sequence>MEKSLLLQELPESSWPRERLLKEGEKHLTDQELLAIILRNGTRSQHVMDLAGLILKEVPTLYDLKQLTIEELMQFKGIGKTKAIELKAVMEFGARIHRSTQPKLGKVSSSFALGNHLIEELKGLQQEHLIAMFLNTKNEIIQQKTIFVGSLNQSIAHPREIFREAVRVSAARIALAHNHPSGNPQPSRNDLDFTSRVRKCGEMMGIEVLDHIIVGENEYISLREENYWD</sequence>
<evidence type="ECO:0000313" key="10">
    <source>
        <dbReference type="Proteomes" id="UP000664601"/>
    </source>
</evidence>
<dbReference type="PANTHER" id="PTHR30471:SF3">
    <property type="entry name" value="UPF0758 PROTEIN YEES-RELATED"/>
    <property type="match status" value="1"/>
</dbReference>
<keyword evidence="3" id="KW-0479">Metal-binding</keyword>
<protein>
    <submittedName>
        <fullName evidence="9">DNA repair protein RadC</fullName>
    </submittedName>
</protein>
<dbReference type="CDD" id="cd08071">
    <property type="entry name" value="MPN_DUF2466"/>
    <property type="match status" value="1"/>
</dbReference>
<dbReference type="Pfam" id="PF04002">
    <property type="entry name" value="RadC"/>
    <property type="match status" value="1"/>
</dbReference>
<dbReference type="NCBIfam" id="NF000642">
    <property type="entry name" value="PRK00024.1"/>
    <property type="match status" value="1"/>
</dbReference>
<evidence type="ECO:0000256" key="1">
    <source>
        <dbReference type="ARBA" id="ARBA00010243"/>
    </source>
</evidence>
<evidence type="ECO:0000259" key="8">
    <source>
        <dbReference type="PROSITE" id="PS50249"/>
    </source>
</evidence>
<dbReference type="InterPro" id="IPR046778">
    <property type="entry name" value="UPF0758_N"/>
</dbReference>
<dbReference type="PROSITE" id="PS01302">
    <property type="entry name" value="UPF0758"/>
    <property type="match status" value="1"/>
</dbReference>
<dbReference type="Gene3D" id="3.40.140.10">
    <property type="entry name" value="Cytidine Deaminase, domain 2"/>
    <property type="match status" value="1"/>
</dbReference>
<reference evidence="9 10" key="1">
    <citation type="submission" date="2021-03" db="EMBL/GenBank/DDBJ databases">
        <title>Enterococcal diversity collection.</title>
        <authorList>
            <person name="Gilmore M.S."/>
            <person name="Schwartzman J."/>
            <person name="Van Tyne D."/>
            <person name="Martin M."/>
            <person name="Earl A.M."/>
            <person name="Manson A.L."/>
            <person name="Straub T."/>
            <person name="Salamzade R."/>
            <person name="Saavedra J."/>
            <person name="Lebreton F."/>
            <person name="Prichula J."/>
            <person name="Schaufler K."/>
            <person name="Gaca A."/>
            <person name="Sgardioli B."/>
            <person name="Wagenaar J."/>
            <person name="Strong T."/>
        </authorList>
    </citation>
    <scope>NUCLEOTIDE SEQUENCE [LARGE SCALE GENOMIC DNA]</scope>
    <source>
        <strain evidence="9 10">669A</strain>
    </source>
</reference>
<dbReference type="Proteomes" id="UP000664601">
    <property type="component" value="Unassembled WGS sequence"/>
</dbReference>
<dbReference type="InterPro" id="IPR025657">
    <property type="entry name" value="RadC_JAB"/>
</dbReference>
<evidence type="ECO:0000256" key="4">
    <source>
        <dbReference type="ARBA" id="ARBA00022801"/>
    </source>
</evidence>
<dbReference type="SUPFAM" id="SSF47781">
    <property type="entry name" value="RuvA domain 2-like"/>
    <property type="match status" value="1"/>
</dbReference>
<proteinExistence type="inferred from homology"/>
<dbReference type="RefSeq" id="WP_207674702.1">
    <property type="nucleotide sequence ID" value="NZ_JAFREM010000026.1"/>
</dbReference>
<dbReference type="EMBL" id="JAFREM010000026">
    <property type="protein sequence ID" value="MBO1307704.1"/>
    <property type="molecule type" value="Genomic_DNA"/>
</dbReference>
<dbReference type="Pfam" id="PF20582">
    <property type="entry name" value="UPF0758_N"/>
    <property type="match status" value="1"/>
</dbReference>
<gene>
    <name evidence="9" type="primary">radC</name>
    <name evidence="9" type="ORF">JZO70_16120</name>
</gene>